<dbReference type="GeneID" id="112047694"/>
<feature type="transmembrane region" description="Helical" evidence="5">
    <location>
        <begin position="74"/>
        <end position="96"/>
    </location>
</feature>
<keyword evidence="2 5" id="KW-0812">Transmembrane</keyword>
<dbReference type="GO" id="GO:0016020">
    <property type="term" value="C:membrane"/>
    <property type="evidence" value="ECO:0007669"/>
    <property type="project" value="UniProtKB-SubCell"/>
</dbReference>
<accession>A0A6J1MYL5</accession>
<reference evidence="7" key="1">
    <citation type="submission" date="2025-08" db="UniProtKB">
        <authorList>
            <consortium name="RefSeq"/>
        </authorList>
    </citation>
    <scope>IDENTIFICATION</scope>
</reference>
<dbReference type="KEGG" id="bany:112047694"/>
<dbReference type="PANTHER" id="PTHR24064">
    <property type="entry name" value="SOLUTE CARRIER FAMILY 22 MEMBER"/>
    <property type="match status" value="1"/>
</dbReference>
<feature type="transmembrane region" description="Helical" evidence="5">
    <location>
        <begin position="48"/>
        <end position="68"/>
    </location>
</feature>
<evidence type="ECO:0000313" key="7">
    <source>
        <dbReference type="RefSeq" id="XP_023940665.2"/>
    </source>
</evidence>
<comment type="subcellular location">
    <subcellularLocation>
        <location evidence="1">Membrane</location>
        <topology evidence="1">Multi-pass membrane protein</topology>
    </subcellularLocation>
</comment>
<keyword evidence="3 5" id="KW-1133">Transmembrane helix</keyword>
<proteinExistence type="predicted"/>
<organism evidence="6 7">
    <name type="scientific">Bicyclus anynana</name>
    <name type="common">Squinting bush brown butterfly</name>
    <dbReference type="NCBI Taxonomy" id="110368"/>
    <lineage>
        <taxon>Eukaryota</taxon>
        <taxon>Metazoa</taxon>
        <taxon>Ecdysozoa</taxon>
        <taxon>Arthropoda</taxon>
        <taxon>Hexapoda</taxon>
        <taxon>Insecta</taxon>
        <taxon>Pterygota</taxon>
        <taxon>Neoptera</taxon>
        <taxon>Endopterygota</taxon>
        <taxon>Lepidoptera</taxon>
        <taxon>Glossata</taxon>
        <taxon>Ditrysia</taxon>
        <taxon>Papilionoidea</taxon>
        <taxon>Nymphalidae</taxon>
        <taxon>Satyrinae</taxon>
        <taxon>Satyrini</taxon>
        <taxon>Mycalesina</taxon>
        <taxon>Bicyclus</taxon>
    </lineage>
</organism>
<dbReference type="Gene3D" id="1.20.1250.20">
    <property type="entry name" value="MFS general substrate transporter like domains"/>
    <property type="match status" value="1"/>
</dbReference>
<dbReference type="GO" id="GO:0022857">
    <property type="term" value="F:transmembrane transporter activity"/>
    <property type="evidence" value="ECO:0007669"/>
    <property type="project" value="InterPro"/>
</dbReference>
<feature type="transmembrane region" description="Helical" evidence="5">
    <location>
        <begin position="132"/>
        <end position="155"/>
    </location>
</feature>
<evidence type="ECO:0000313" key="6">
    <source>
        <dbReference type="Proteomes" id="UP001652582"/>
    </source>
</evidence>
<dbReference type="OrthoDB" id="5296287at2759"/>
<dbReference type="RefSeq" id="XP_023940665.2">
    <property type="nucleotide sequence ID" value="XM_024084897.2"/>
</dbReference>
<evidence type="ECO:0000256" key="5">
    <source>
        <dbReference type="SAM" id="Phobius"/>
    </source>
</evidence>
<dbReference type="InterPro" id="IPR036259">
    <property type="entry name" value="MFS_trans_sf"/>
</dbReference>
<gene>
    <name evidence="7" type="primary">LOC112047694</name>
</gene>
<dbReference type="SUPFAM" id="SSF103473">
    <property type="entry name" value="MFS general substrate transporter"/>
    <property type="match status" value="1"/>
</dbReference>
<keyword evidence="4 5" id="KW-0472">Membrane</keyword>
<protein>
    <submittedName>
        <fullName evidence="7">Solute carrier family 22 member 13-like</fullName>
    </submittedName>
</protein>
<dbReference type="AlphaFoldDB" id="A0A6J1MYL5"/>
<keyword evidence="6" id="KW-1185">Reference proteome</keyword>
<feature type="transmembrane region" description="Helical" evidence="5">
    <location>
        <begin position="193"/>
        <end position="213"/>
    </location>
</feature>
<sequence>MFRAAKVNNLSTEHIKDTVKKSMENMNIEENKKVSASYLDFFKDIQTVIITLSTFVIWFVLGVTYYGIYQYMTFLGTNIYFTVVILGLIQVPLCLVQVAMTRLFKRRTALALAFLITGVTMAGLIFTPNGHWSTTFLGVAGFSASSATYAVTYLYQAELFPTPLRNMSLGIVSAAGKIGAMIAPFIANISPTWVPSLIFCLLSVLAVGVFFLLPETKGNNLKDTID</sequence>
<evidence type="ECO:0000256" key="3">
    <source>
        <dbReference type="ARBA" id="ARBA00022989"/>
    </source>
</evidence>
<feature type="transmembrane region" description="Helical" evidence="5">
    <location>
        <begin position="167"/>
        <end position="187"/>
    </location>
</feature>
<evidence type="ECO:0000256" key="1">
    <source>
        <dbReference type="ARBA" id="ARBA00004141"/>
    </source>
</evidence>
<dbReference type="Proteomes" id="UP001652582">
    <property type="component" value="Chromosome 12"/>
</dbReference>
<evidence type="ECO:0000256" key="2">
    <source>
        <dbReference type="ARBA" id="ARBA00022692"/>
    </source>
</evidence>
<evidence type="ECO:0000256" key="4">
    <source>
        <dbReference type="ARBA" id="ARBA00023136"/>
    </source>
</evidence>
<feature type="transmembrane region" description="Helical" evidence="5">
    <location>
        <begin position="108"/>
        <end position="126"/>
    </location>
</feature>
<name>A0A6J1MYL5_BICAN</name>